<organism evidence="12 13">
    <name type="scientific">Aliikangiella marina</name>
    <dbReference type="NCBI Taxonomy" id="1712262"/>
    <lineage>
        <taxon>Bacteria</taxon>
        <taxon>Pseudomonadati</taxon>
        <taxon>Pseudomonadota</taxon>
        <taxon>Gammaproteobacteria</taxon>
        <taxon>Oceanospirillales</taxon>
        <taxon>Pleioneaceae</taxon>
        <taxon>Aliikangiella</taxon>
    </lineage>
</organism>
<dbReference type="InterPro" id="IPR024077">
    <property type="entry name" value="Neurolysin/TOP_dom2"/>
</dbReference>
<dbReference type="AlphaFoldDB" id="A0A545T4Z6"/>
<dbReference type="GO" id="GO:0005829">
    <property type="term" value="C:cytosol"/>
    <property type="evidence" value="ECO:0007669"/>
    <property type="project" value="UniProtKB-ARBA"/>
</dbReference>
<evidence type="ECO:0000313" key="13">
    <source>
        <dbReference type="Proteomes" id="UP000317839"/>
    </source>
</evidence>
<comment type="similarity">
    <text evidence="1 9">Belongs to the peptidase M3 family.</text>
</comment>
<dbReference type="SUPFAM" id="SSF55486">
    <property type="entry name" value="Metalloproteases ('zincins'), catalytic domain"/>
    <property type="match status" value="1"/>
</dbReference>
<dbReference type="RefSeq" id="WP_142943614.1">
    <property type="nucleotide sequence ID" value="NZ_VIKR01000005.1"/>
</dbReference>
<dbReference type="Gene3D" id="1.20.1050.40">
    <property type="entry name" value="Endopeptidase. Chain P, domain 1"/>
    <property type="match status" value="1"/>
</dbReference>
<dbReference type="Pfam" id="PF19310">
    <property type="entry name" value="TOP_N"/>
    <property type="match status" value="1"/>
</dbReference>
<keyword evidence="2 9" id="KW-0645">Protease</keyword>
<dbReference type="EMBL" id="VIKR01000005">
    <property type="protein sequence ID" value="TQV72284.1"/>
    <property type="molecule type" value="Genomic_DNA"/>
</dbReference>
<evidence type="ECO:0000256" key="6">
    <source>
        <dbReference type="ARBA" id="ARBA00023049"/>
    </source>
</evidence>
<name>A0A545T4Z6_9GAMM</name>
<evidence type="ECO:0000313" key="12">
    <source>
        <dbReference type="EMBL" id="TQV72284.1"/>
    </source>
</evidence>
<feature type="domain" description="Peptidase M3A/M3B catalytic" evidence="10">
    <location>
        <begin position="223"/>
        <end position="674"/>
    </location>
</feature>
<keyword evidence="5 9" id="KW-0862">Zinc</keyword>
<evidence type="ECO:0000256" key="5">
    <source>
        <dbReference type="ARBA" id="ARBA00022833"/>
    </source>
</evidence>
<dbReference type="GO" id="GO:0006518">
    <property type="term" value="P:peptide metabolic process"/>
    <property type="evidence" value="ECO:0007669"/>
    <property type="project" value="TreeGrafter"/>
</dbReference>
<dbReference type="InterPro" id="IPR045090">
    <property type="entry name" value="Pept_M3A_M3B"/>
</dbReference>
<dbReference type="GO" id="GO:0006508">
    <property type="term" value="P:proteolysis"/>
    <property type="evidence" value="ECO:0007669"/>
    <property type="project" value="UniProtKB-KW"/>
</dbReference>
<dbReference type="PANTHER" id="PTHR11804">
    <property type="entry name" value="PROTEASE M3 THIMET OLIGOPEPTIDASE-RELATED"/>
    <property type="match status" value="1"/>
</dbReference>
<evidence type="ECO:0000256" key="3">
    <source>
        <dbReference type="ARBA" id="ARBA00022723"/>
    </source>
</evidence>
<proteinExistence type="inferred from homology"/>
<dbReference type="InterPro" id="IPR001567">
    <property type="entry name" value="Pept_M3A_M3B_dom"/>
</dbReference>
<dbReference type="InterPro" id="IPR024080">
    <property type="entry name" value="Neurolysin/TOP_N"/>
</dbReference>
<keyword evidence="3 9" id="KW-0479">Metal-binding</keyword>
<dbReference type="OrthoDB" id="9773538at2"/>
<keyword evidence="4 9" id="KW-0378">Hydrolase</keyword>
<dbReference type="Pfam" id="PF01432">
    <property type="entry name" value="Peptidase_M3"/>
    <property type="match status" value="1"/>
</dbReference>
<evidence type="ECO:0000256" key="1">
    <source>
        <dbReference type="ARBA" id="ARBA00006040"/>
    </source>
</evidence>
<evidence type="ECO:0000259" key="10">
    <source>
        <dbReference type="Pfam" id="PF01432"/>
    </source>
</evidence>
<dbReference type="FunFam" id="3.40.390.10:FF:000009">
    <property type="entry name" value="Oligopeptidase A"/>
    <property type="match status" value="1"/>
</dbReference>
<reference evidence="12 13" key="1">
    <citation type="submission" date="2019-06" db="EMBL/GenBank/DDBJ databases">
        <title>Draft genome of Aliikangiella marina GYP-15.</title>
        <authorList>
            <person name="Wang G."/>
        </authorList>
    </citation>
    <scope>NUCLEOTIDE SEQUENCE [LARGE SCALE GENOMIC DNA]</scope>
    <source>
        <strain evidence="12 13">GYP-15</strain>
    </source>
</reference>
<dbReference type="InterPro" id="IPR034005">
    <property type="entry name" value="M3A_DCP"/>
</dbReference>
<dbReference type="GO" id="GO:0046872">
    <property type="term" value="F:metal ion binding"/>
    <property type="evidence" value="ECO:0007669"/>
    <property type="project" value="UniProtKB-UniRule"/>
</dbReference>
<evidence type="ECO:0000256" key="7">
    <source>
        <dbReference type="ARBA" id="ARBA00024603"/>
    </source>
</evidence>
<evidence type="ECO:0000256" key="2">
    <source>
        <dbReference type="ARBA" id="ARBA00022670"/>
    </source>
</evidence>
<keyword evidence="13" id="KW-1185">Reference proteome</keyword>
<dbReference type="InterPro" id="IPR024079">
    <property type="entry name" value="MetalloPept_cat_dom_sf"/>
</dbReference>
<dbReference type="GO" id="GO:0004222">
    <property type="term" value="F:metalloendopeptidase activity"/>
    <property type="evidence" value="ECO:0007669"/>
    <property type="project" value="UniProtKB-EC"/>
</dbReference>
<evidence type="ECO:0000259" key="11">
    <source>
        <dbReference type="Pfam" id="PF19310"/>
    </source>
</evidence>
<sequence length="677" mass="76387">MTISNPLLLQNPIEKVDQIVPDNVVPAIKTIINENLQAIEQLVEQPDLDWPSLMLPLEKLENRLSKAWSPVSHLNSVCNSDELRAAYDEALADLTAYGTALGQHKGLFTATDKLYQSKEQLGLSDTQKHILKHELIGFKLSGLHLNEADQKTFASIQSRLAELSSKFEQNLMDATMSWTKQVSESDLAGLPETEMAMLKANAASRDMDGCLITLEIPSYLAIVTYADDRALREEVYSAYTTRASELGPDKGKFDNSEIMAELLTLKNQKAKLLGFKNYAELSVETKMAETPEQVLKFLQQLNQASQAQAKAEFAELKAFASENGVDDIQAWDVAYFSEKLKQKNYQISQSELRPYFPVDKVISGLFDITEHHFEVTFKKKAGVNVWHKDVKTFQILRNDQVIAEFYLDLYARGHKRGGAWMDDYQGRMRLSDDQMQIPVAYLTCNFAPPVDDAPALLTHDEVVTLFHEFGHGIHHMLTQVDELSASGISNVPWDAVELPSQFMENFCYEPEVISKLSEHYQTGDPLPQDKLDKLIAAKNFQSALMMVRQLEFALFDMKIHLNEPLSAAGIQQILDQTRDEVAVIKPPKFNRFQHGFSHIFAGGYSAGYYSYKWAEVLSADAYSLFEEEGVMNPDAGRKFRENILEKGGSAEPMDLFVAFRGRKPEVEPLLRHSGIKH</sequence>
<dbReference type="Gene3D" id="1.10.1370.10">
    <property type="entry name" value="Neurolysin, domain 3"/>
    <property type="match status" value="1"/>
</dbReference>
<evidence type="ECO:0000256" key="8">
    <source>
        <dbReference type="ARBA" id="ARBA00026100"/>
    </source>
</evidence>
<protein>
    <recommendedName>
        <fullName evidence="8">oligopeptidase A</fullName>
        <ecNumber evidence="8">3.4.24.70</ecNumber>
    </recommendedName>
</protein>
<comment type="caution">
    <text evidence="12">The sequence shown here is derived from an EMBL/GenBank/DDBJ whole genome shotgun (WGS) entry which is preliminary data.</text>
</comment>
<dbReference type="InterPro" id="IPR045666">
    <property type="entry name" value="OpdA_N"/>
</dbReference>
<dbReference type="Proteomes" id="UP000317839">
    <property type="component" value="Unassembled WGS sequence"/>
</dbReference>
<gene>
    <name evidence="12" type="ORF">FLL45_18880</name>
</gene>
<dbReference type="CDD" id="cd06456">
    <property type="entry name" value="M3A_DCP"/>
    <property type="match status" value="1"/>
</dbReference>
<dbReference type="EC" id="3.4.24.70" evidence="8"/>
<evidence type="ECO:0000256" key="4">
    <source>
        <dbReference type="ARBA" id="ARBA00022801"/>
    </source>
</evidence>
<comment type="cofactor">
    <cofactor evidence="9">
        <name>Zn(2+)</name>
        <dbReference type="ChEBI" id="CHEBI:29105"/>
    </cofactor>
    <text evidence="9">Binds 1 zinc ion.</text>
</comment>
<comment type="catalytic activity">
    <reaction evidence="7">
        <text>Hydrolysis of oligopeptides, with broad specificity. Gly or Ala commonly occur as P1 or P1' residues, but more distant residues are also important, as is shown by the fact that Z-Gly-Pro-Gly-|-Gly-Pro-Ala is cleaved, but not Z-(Gly)(5).</text>
        <dbReference type="EC" id="3.4.24.70"/>
    </reaction>
</comment>
<feature type="domain" description="Oligopeptidase A N-terminal" evidence="11">
    <location>
        <begin position="32"/>
        <end position="149"/>
    </location>
</feature>
<evidence type="ECO:0000256" key="9">
    <source>
        <dbReference type="RuleBase" id="RU003435"/>
    </source>
</evidence>
<keyword evidence="6 9" id="KW-0482">Metalloprotease</keyword>
<dbReference type="PANTHER" id="PTHR11804:SF84">
    <property type="entry name" value="SACCHAROLYSIN"/>
    <property type="match status" value="1"/>
</dbReference>
<accession>A0A545T4Z6</accession>
<dbReference type="Gene3D" id="3.40.390.10">
    <property type="entry name" value="Collagenase (Catalytic Domain)"/>
    <property type="match status" value="1"/>
</dbReference>